<dbReference type="AlphaFoldDB" id="A0A8J4EM65"/>
<evidence type="ECO:0000313" key="1">
    <source>
        <dbReference type="EMBL" id="GIL29241.1"/>
    </source>
</evidence>
<organism evidence="1 2">
    <name type="scientific">Actinocatenispora comari</name>
    <dbReference type="NCBI Taxonomy" id="2807577"/>
    <lineage>
        <taxon>Bacteria</taxon>
        <taxon>Bacillati</taxon>
        <taxon>Actinomycetota</taxon>
        <taxon>Actinomycetes</taxon>
        <taxon>Micromonosporales</taxon>
        <taxon>Micromonosporaceae</taxon>
        <taxon>Actinocatenispora</taxon>
    </lineage>
</organism>
<accession>A0A8J4EM65</accession>
<dbReference type="EMBL" id="BOPO01000088">
    <property type="protein sequence ID" value="GIL29241.1"/>
    <property type="molecule type" value="Genomic_DNA"/>
</dbReference>
<keyword evidence="2" id="KW-1185">Reference proteome</keyword>
<proteinExistence type="predicted"/>
<dbReference type="RefSeq" id="WP_207126924.1">
    <property type="nucleotide sequence ID" value="NZ_BOPO01000088.1"/>
</dbReference>
<gene>
    <name evidence="1" type="ORF">NUM_44950</name>
</gene>
<reference evidence="2" key="1">
    <citation type="journal article" date="2021" name="Int. J. Syst. Evol. Microbiol.">
        <title>Actinocatenispora comari sp. nov., an endophytic actinomycete isolated from aerial parts of Comarum salesowianum.</title>
        <authorList>
            <person name="Oyunbileg N."/>
            <person name="Iizaka Y."/>
            <person name="Hamada M."/>
            <person name="Davaapurev B.O."/>
            <person name="Fukumoto A."/>
            <person name="Tsetseg B."/>
            <person name="Kato F."/>
            <person name="Tamura T."/>
            <person name="Batkhuu J."/>
            <person name="Anzai Y."/>
        </authorList>
    </citation>
    <scope>NUCLEOTIDE SEQUENCE [LARGE SCALE GENOMIC DNA]</scope>
    <source>
        <strain evidence="2">NUM-2625</strain>
    </source>
</reference>
<comment type="caution">
    <text evidence="1">The sequence shown here is derived from an EMBL/GenBank/DDBJ whole genome shotgun (WGS) entry which is preliminary data.</text>
</comment>
<protein>
    <submittedName>
        <fullName evidence="1">Uncharacterized protein</fullName>
    </submittedName>
</protein>
<evidence type="ECO:0000313" key="2">
    <source>
        <dbReference type="Proteomes" id="UP000614996"/>
    </source>
</evidence>
<name>A0A8J4EM65_9ACTN</name>
<dbReference type="Proteomes" id="UP000614996">
    <property type="component" value="Unassembled WGS sequence"/>
</dbReference>
<sequence>MGDDEMSDEEISAGLRALSEAEFEELVARLAVVEAPRMFAVYEVAPGRSDVVAFGWGLAFATRTFFVGCRDARPTYASLSSPAALLRLFGRRRDLRLHWPAPDPDRAGLAGWPADEELAAAVPGR</sequence>